<name>A0AAU9SUY0_THLAR</name>
<accession>A0AAU9SUY0</accession>
<protein>
    <submittedName>
        <fullName evidence="1">Uncharacterized protein</fullName>
    </submittedName>
</protein>
<keyword evidence="2" id="KW-1185">Reference proteome</keyword>
<dbReference type="EMBL" id="OU466862">
    <property type="protein sequence ID" value="CAH2071475.1"/>
    <property type="molecule type" value="Genomic_DNA"/>
</dbReference>
<reference evidence="1 2" key="1">
    <citation type="submission" date="2022-03" db="EMBL/GenBank/DDBJ databases">
        <authorList>
            <person name="Nunn A."/>
            <person name="Chopra R."/>
            <person name="Nunn A."/>
            <person name="Contreras Garrido A."/>
        </authorList>
    </citation>
    <scope>NUCLEOTIDE SEQUENCE [LARGE SCALE GENOMIC DNA]</scope>
</reference>
<proteinExistence type="predicted"/>
<dbReference type="AlphaFoldDB" id="A0AAU9SUY0"/>
<evidence type="ECO:0000313" key="2">
    <source>
        <dbReference type="Proteomes" id="UP000836841"/>
    </source>
</evidence>
<dbReference type="Proteomes" id="UP000836841">
    <property type="component" value="Chromosome 6"/>
</dbReference>
<gene>
    <name evidence="1" type="ORF">TAV2_LOCUS20327</name>
</gene>
<evidence type="ECO:0000313" key="1">
    <source>
        <dbReference type="EMBL" id="CAH2071475.1"/>
    </source>
</evidence>
<sequence>MLPSFTVAGDLLPQVTAIIREPFMCYLSSKLCPLCLFPVVGVATSLSVPQAFYSPLLFTMSVWCLTFNWPK</sequence>
<organism evidence="1 2">
    <name type="scientific">Thlaspi arvense</name>
    <name type="common">Field penny-cress</name>
    <dbReference type="NCBI Taxonomy" id="13288"/>
    <lineage>
        <taxon>Eukaryota</taxon>
        <taxon>Viridiplantae</taxon>
        <taxon>Streptophyta</taxon>
        <taxon>Embryophyta</taxon>
        <taxon>Tracheophyta</taxon>
        <taxon>Spermatophyta</taxon>
        <taxon>Magnoliopsida</taxon>
        <taxon>eudicotyledons</taxon>
        <taxon>Gunneridae</taxon>
        <taxon>Pentapetalae</taxon>
        <taxon>rosids</taxon>
        <taxon>malvids</taxon>
        <taxon>Brassicales</taxon>
        <taxon>Brassicaceae</taxon>
        <taxon>Thlaspideae</taxon>
        <taxon>Thlaspi</taxon>
    </lineage>
</organism>